<feature type="compositionally biased region" description="Basic and acidic residues" evidence="7">
    <location>
        <begin position="444"/>
        <end position="453"/>
    </location>
</feature>
<dbReference type="GO" id="GO:0005524">
    <property type="term" value="F:ATP binding"/>
    <property type="evidence" value="ECO:0007669"/>
    <property type="project" value="UniProtKB-KW"/>
</dbReference>
<dbReference type="InterPro" id="IPR050079">
    <property type="entry name" value="DEAD_box_RNA_helicase"/>
</dbReference>
<evidence type="ECO:0000256" key="2">
    <source>
        <dbReference type="ARBA" id="ARBA00022801"/>
    </source>
</evidence>
<dbReference type="Proteomes" id="UP000076405">
    <property type="component" value="Chromosome"/>
</dbReference>
<dbReference type="InterPro" id="IPR001650">
    <property type="entry name" value="Helicase_C-like"/>
</dbReference>
<evidence type="ECO:0000256" key="1">
    <source>
        <dbReference type="ARBA" id="ARBA00022741"/>
    </source>
</evidence>
<evidence type="ECO:0000259" key="9">
    <source>
        <dbReference type="PROSITE" id="PS51194"/>
    </source>
</evidence>
<feature type="domain" description="Helicase C-terminal" evidence="9">
    <location>
        <begin position="220"/>
        <end position="369"/>
    </location>
</feature>
<feature type="domain" description="Helicase ATP-binding" evidence="8">
    <location>
        <begin position="25"/>
        <end position="194"/>
    </location>
</feature>
<evidence type="ECO:0000313" key="12">
    <source>
        <dbReference type="Proteomes" id="UP000076244"/>
    </source>
</evidence>
<dbReference type="Proteomes" id="UP000076244">
    <property type="component" value="Chromosome"/>
</dbReference>
<reference evidence="12 13" key="1">
    <citation type="journal article" date="2016" name="PLoS ONE">
        <title>The Identification of Novel Diagnostic Marker Genes for the Detection of Beer Spoiling Pediococcus damnosus Strains Using the BlAst Diagnostic Gene findEr.</title>
        <authorList>
            <person name="Behr J."/>
            <person name="Geissler A.J."/>
            <person name="Schmid J."/>
            <person name="Zehe A."/>
            <person name="Vogel R.F."/>
        </authorList>
    </citation>
    <scope>NUCLEOTIDE SEQUENCE [LARGE SCALE GENOMIC DNA]</scope>
    <source>
        <strain evidence="10 13">TMW 2.1533</strain>
        <strain evidence="11 12">TMW 2.1535</strain>
    </source>
</reference>
<dbReference type="KEGG" id="pdm:ADU72_0369"/>
<evidence type="ECO:0000256" key="4">
    <source>
        <dbReference type="ARBA" id="ARBA00022840"/>
    </source>
</evidence>
<evidence type="ECO:0000256" key="3">
    <source>
        <dbReference type="ARBA" id="ARBA00022806"/>
    </source>
</evidence>
<evidence type="ECO:0000256" key="6">
    <source>
        <dbReference type="RuleBase" id="RU000492"/>
    </source>
</evidence>
<keyword evidence="12" id="KW-1185">Reference proteome</keyword>
<dbReference type="EMBL" id="CP012288">
    <property type="protein sequence ID" value="AMV66318.1"/>
    <property type="molecule type" value="Genomic_DNA"/>
</dbReference>
<dbReference type="GO" id="GO:0003676">
    <property type="term" value="F:nucleic acid binding"/>
    <property type="evidence" value="ECO:0007669"/>
    <property type="project" value="InterPro"/>
</dbReference>
<feature type="compositionally biased region" description="Basic and acidic residues" evidence="7">
    <location>
        <begin position="370"/>
        <end position="389"/>
    </location>
</feature>
<dbReference type="RefSeq" id="WP_062904385.1">
    <property type="nucleotide sequence ID" value="NZ_CP012275.1"/>
</dbReference>
<protein>
    <submittedName>
        <fullName evidence="10">ATP-dependent RNA helicase YfmL</fullName>
    </submittedName>
</protein>
<feature type="compositionally biased region" description="Basic residues" evidence="7">
    <location>
        <begin position="406"/>
        <end position="416"/>
    </location>
</feature>
<dbReference type="Pfam" id="PF00270">
    <property type="entry name" value="DEAD"/>
    <property type="match status" value="1"/>
</dbReference>
<evidence type="ECO:0000259" key="8">
    <source>
        <dbReference type="PROSITE" id="PS51192"/>
    </source>
</evidence>
<dbReference type="PROSITE" id="PS51192">
    <property type="entry name" value="HELICASE_ATP_BIND_1"/>
    <property type="match status" value="1"/>
</dbReference>
<comment type="similarity">
    <text evidence="5 6">Belongs to the DEAD box helicase family.</text>
</comment>
<feature type="compositionally biased region" description="Basic residues" evidence="7">
    <location>
        <begin position="425"/>
        <end position="443"/>
    </location>
</feature>
<dbReference type="InterPro" id="IPR027417">
    <property type="entry name" value="P-loop_NTPase"/>
</dbReference>
<accession>A0AAC9B062</accession>
<dbReference type="InterPro" id="IPR011545">
    <property type="entry name" value="DEAD/DEAH_box_helicase_dom"/>
</dbReference>
<dbReference type="GO" id="GO:0003724">
    <property type="term" value="F:RNA helicase activity"/>
    <property type="evidence" value="ECO:0007669"/>
    <property type="project" value="UniProtKB-ARBA"/>
</dbReference>
<dbReference type="InterPro" id="IPR000629">
    <property type="entry name" value="RNA-helicase_DEAD-box_CS"/>
</dbReference>
<feature type="region of interest" description="Disordered" evidence="7">
    <location>
        <begin position="366"/>
        <end position="394"/>
    </location>
</feature>
<dbReference type="AlphaFoldDB" id="A0AAC9B062"/>
<evidence type="ECO:0000313" key="11">
    <source>
        <dbReference type="EMBL" id="AMV66318.1"/>
    </source>
</evidence>
<keyword evidence="4 6" id="KW-0067">ATP-binding</keyword>
<dbReference type="InterPro" id="IPR044742">
    <property type="entry name" value="DEAD/DEAH_RhlB"/>
</dbReference>
<dbReference type="SMART" id="SM00487">
    <property type="entry name" value="DEXDc"/>
    <property type="match status" value="1"/>
</dbReference>
<dbReference type="PANTHER" id="PTHR47959">
    <property type="entry name" value="ATP-DEPENDENT RNA HELICASE RHLE-RELATED"/>
    <property type="match status" value="1"/>
</dbReference>
<evidence type="ECO:0000256" key="7">
    <source>
        <dbReference type="SAM" id="MobiDB-lite"/>
    </source>
</evidence>
<keyword evidence="3 6" id="KW-0347">Helicase</keyword>
<dbReference type="InterPro" id="IPR014001">
    <property type="entry name" value="Helicase_ATP-bd"/>
</dbReference>
<keyword evidence="2 6" id="KW-0378">Hydrolase</keyword>
<dbReference type="SMART" id="SM00490">
    <property type="entry name" value="HELICc"/>
    <property type="match status" value="1"/>
</dbReference>
<feature type="region of interest" description="Disordered" evidence="7">
    <location>
        <begin position="406"/>
        <end position="453"/>
    </location>
</feature>
<gene>
    <name evidence="10" type="ORF">ADU70_0309</name>
    <name evidence="11" type="ORF">ADU72_0369</name>
</gene>
<evidence type="ECO:0000313" key="13">
    <source>
        <dbReference type="Proteomes" id="UP000076405"/>
    </source>
</evidence>
<dbReference type="GO" id="GO:0016787">
    <property type="term" value="F:hydrolase activity"/>
    <property type="evidence" value="ECO:0007669"/>
    <property type="project" value="UniProtKB-KW"/>
</dbReference>
<dbReference type="CDD" id="cd18787">
    <property type="entry name" value="SF2_C_DEAD"/>
    <property type="match status" value="1"/>
</dbReference>
<dbReference type="GO" id="GO:0005829">
    <property type="term" value="C:cytosol"/>
    <property type="evidence" value="ECO:0007669"/>
    <property type="project" value="TreeGrafter"/>
</dbReference>
<dbReference type="Gene3D" id="3.40.50.300">
    <property type="entry name" value="P-loop containing nucleotide triphosphate hydrolases"/>
    <property type="match status" value="2"/>
</dbReference>
<dbReference type="PROSITE" id="PS51194">
    <property type="entry name" value="HELICASE_CTER"/>
    <property type="match status" value="1"/>
</dbReference>
<proteinExistence type="inferred from homology"/>
<dbReference type="CDD" id="cd00268">
    <property type="entry name" value="DEADc"/>
    <property type="match status" value="1"/>
</dbReference>
<dbReference type="PROSITE" id="PS00039">
    <property type="entry name" value="DEAD_ATP_HELICASE"/>
    <property type="match status" value="1"/>
</dbReference>
<keyword evidence="1 6" id="KW-0547">Nucleotide-binding</keyword>
<evidence type="ECO:0000313" key="10">
    <source>
        <dbReference type="EMBL" id="AMV61809.1"/>
    </source>
</evidence>
<name>A0AAC9B062_9LACO</name>
<sequence>MDKEFEQFFQQQGFKTATEIQMAVYEPLKQDRSVIGLAPTGSGKTLAFTIPLLEKTVPGDGTQILVLSPSQELAVQTTDVFRQWGAVNKIKATSLTGGANMQRQIERLKKHPEVVVGTPGRMLSLIHESRLKLKDIQTIIVDEADELLTGDTLDEVREIVMASPTDVQLGFFSATQTHTPKELETIFGVDIEEFDVRQTDKTQGEVIHGLVRVADNKKVVYLRRLAKLKHFQGLVFFNHVSTLEHVAAELKHEHVSSVKLAGHQVQTERATAMRKFRKGEAKLMLTTEMAARGLDIANLPAVINFDLPQDAIAYTHRTGRTGRMGNTGMIVNMGNDHDLRNLRKLLPETTFKPLYLMHGKLTDELEEVEPERPAEATNEAKSDEAKSEVDPNATVVMMPAVTPKKVTKKYPAKPKNTKLAYIGGKPKKHAKHNKHSKKKGMRHKNIERNDRKK</sequence>
<dbReference type="Pfam" id="PF00271">
    <property type="entry name" value="Helicase_C"/>
    <property type="match status" value="1"/>
</dbReference>
<organism evidence="10 13">
    <name type="scientific">Pediococcus damnosus</name>
    <dbReference type="NCBI Taxonomy" id="51663"/>
    <lineage>
        <taxon>Bacteria</taxon>
        <taxon>Bacillati</taxon>
        <taxon>Bacillota</taxon>
        <taxon>Bacilli</taxon>
        <taxon>Lactobacillales</taxon>
        <taxon>Lactobacillaceae</taxon>
        <taxon>Pediococcus</taxon>
    </lineage>
</organism>
<dbReference type="EMBL" id="CP012275">
    <property type="protein sequence ID" value="AMV61809.1"/>
    <property type="molecule type" value="Genomic_DNA"/>
</dbReference>
<dbReference type="PANTHER" id="PTHR47959:SF1">
    <property type="entry name" value="ATP-DEPENDENT RNA HELICASE DBPA"/>
    <property type="match status" value="1"/>
</dbReference>
<evidence type="ECO:0000256" key="5">
    <source>
        <dbReference type="ARBA" id="ARBA00038437"/>
    </source>
</evidence>
<dbReference type="SUPFAM" id="SSF52540">
    <property type="entry name" value="P-loop containing nucleoside triphosphate hydrolases"/>
    <property type="match status" value="1"/>
</dbReference>